<dbReference type="SUPFAM" id="SSF56112">
    <property type="entry name" value="Protein kinase-like (PK-like)"/>
    <property type="match status" value="1"/>
</dbReference>
<dbReference type="EMBL" id="BAAAQM010000006">
    <property type="protein sequence ID" value="GAA1960201.1"/>
    <property type="molecule type" value="Genomic_DNA"/>
</dbReference>
<keyword evidence="2" id="KW-0723">Serine/threonine-protein kinase</keyword>
<evidence type="ECO:0000313" key="11">
    <source>
        <dbReference type="EMBL" id="GAA1960201.1"/>
    </source>
</evidence>
<dbReference type="EC" id="2.7.11.1" evidence="1"/>
<sequence>MSTGGARPVDVPPGYVVGRWRVTGYLGSGSWGSVYSGEPVAETELPDGEPGQVALKFLPPSVGTPGRRALLAGVVERERRFSASADHPALIRTIAVETAVGGAADGATVLVMERAVGNVRQLLDGRPVPGAERMLAEVCSALAHMHGAGWIHGDVKPGNVLLLADGGARLADFGVTTELDGTHGYVPRLGSSDHLPPEWWSEQVGVEGVMLRPTADVWAFGVLAHQMLTGGRHPFAGATPHARAMNAQSYGHSGEGLLIDEGIAEPWRDVIRDCLAPDHASRAAFPARVVADRIDGLLADPGGLPRVRRCVRPVPAALVAVVTVVTVAAIAATSFALWPGSSDETPASPSSARAGSGTARGELRPGAAVPAQYRDAIRTAAHACPAPEVTPALIAGVLKEESGFDPDFADPATESYGIAGWTPQVFHAVAPPSADYMNPTDAIMAAGDYLCGLDEEFAKEHLPGDLAALTVAGYDTSTAAVAAARGVPAKAAAFTDSVLEDASEYGV</sequence>
<reference evidence="11 12" key="1">
    <citation type="journal article" date="2019" name="Int. J. Syst. Evol. Microbiol.">
        <title>The Global Catalogue of Microorganisms (GCM) 10K type strain sequencing project: providing services to taxonomists for standard genome sequencing and annotation.</title>
        <authorList>
            <consortium name="The Broad Institute Genomics Platform"/>
            <consortium name="The Broad Institute Genome Sequencing Center for Infectious Disease"/>
            <person name="Wu L."/>
            <person name="Ma J."/>
        </authorList>
    </citation>
    <scope>NUCLEOTIDE SEQUENCE [LARGE SCALE GENOMIC DNA]</scope>
    <source>
        <strain evidence="11 12">JCM 16013</strain>
    </source>
</reference>
<dbReference type="RefSeq" id="WP_344656269.1">
    <property type="nucleotide sequence ID" value="NZ_BAAAQM010000006.1"/>
</dbReference>
<dbReference type="Gene3D" id="1.10.510.10">
    <property type="entry name" value="Transferase(Phosphotransferase) domain 1"/>
    <property type="match status" value="1"/>
</dbReference>
<evidence type="ECO:0000256" key="7">
    <source>
        <dbReference type="PROSITE-ProRule" id="PRU10141"/>
    </source>
</evidence>
<keyword evidence="9" id="KW-0812">Transmembrane</keyword>
<feature type="domain" description="Protein kinase" evidence="10">
    <location>
        <begin position="20"/>
        <end position="298"/>
    </location>
</feature>
<feature type="region of interest" description="Disordered" evidence="8">
    <location>
        <begin position="340"/>
        <end position="366"/>
    </location>
</feature>
<keyword evidence="9" id="KW-1133">Transmembrane helix</keyword>
<dbReference type="Gene3D" id="3.30.200.20">
    <property type="entry name" value="Phosphorylase Kinase, domain 1"/>
    <property type="match status" value="1"/>
</dbReference>
<evidence type="ECO:0000256" key="4">
    <source>
        <dbReference type="ARBA" id="ARBA00022741"/>
    </source>
</evidence>
<keyword evidence="12" id="KW-1185">Reference proteome</keyword>
<keyword evidence="3" id="KW-0808">Transferase</keyword>
<dbReference type="SMART" id="SM00220">
    <property type="entry name" value="S_TKc"/>
    <property type="match status" value="1"/>
</dbReference>
<keyword evidence="5" id="KW-0418">Kinase</keyword>
<feature type="transmembrane region" description="Helical" evidence="9">
    <location>
        <begin position="316"/>
        <end position="338"/>
    </location>
</feature>
<evidence type="ECO:0000259" key="10">
    <source>
        <dbReference type="PROSITE" id="PS50011"/>
    </source>
</evidence>
<dbReference type="CDD" id="cd14014">
    <property type="entry name" value="STKc_PknB_like"/>
    <property type="match status" value="1"/>
</dbReference>
<evidence type="ECO:0000256" key="9">
    <source>
        <dbReference type="SAM" id="Phobius"/>
    </source>
</evidence>
<evidence type="ECO:0000256" key="2">
    <source>
        <dbReference type="ARBA" id="ARBA00022527"/>
    </source>
</evidence>
<protein>
    <recommendedName>
        <fullName evidence="1">non-specific serine/threonine protein kinase</fullName>
        <ecNumber evidence="1">2.7.11.1</ecNumber>
    </recommendedName>
</protein>
<dbReference type="PANTHER" id="PTHR43289">
    <property type="entry name" value="MITOGEN-ACTIVATED PROTEIN KINASE KINASE KINASE 20-RELATED"/>
    <property type="match status" value="1"/>
</dbReference>
<dbReference type="InterPro" id="IPR017441">
    <property type="entry name" value="Protein_kinase_ATP_BS"/>
</dbReference>
<feature type="binding site" evidence="7">
    <location>
        <position position="56"/>
    </location>
    <ligand>
        <name>ATP</name>
        <dbReference type="ChEBI" id="CHEBI:30616"/>
    </ligand>
</feature>
<keyword evidence="6 7" id="KW-0067">ATP-binding</keyword>
<evidence type="ECO:0000256" key="3">
    <source>
        <dbReference type="ARBA" id="ARBA00022679"/>
    </source>
</evidence>
<dbReference type="Proteomes" id="UP001499854">
    <property type="component" value="Unassembled WGS sequence"/>
</dbReference>
<organism evidence="11 12">
    <name type="scientific">Catenulispora subtropica</name>
    <dbReference type="NCBI Taxonomy" id="450798"/>
    <lineage>
        <taxon>Bacteria</taxon>
        <taxon>Bacillati</taxon>
        <taxon>Actinomycetota</taxon>
        <taxon>Actinomycetes</taxon>
        <taxon>Catenulisporales</taxon>
        <taxon>Catenulisporaceae</taxon>
        <taxon>Catenulispora</taxon>
    </lineage>
</organism>
<dbReference type="PROSITE" id="PS50011">
    <property type="entry name" value="PROTEIN_KINASE_DOM"/>
    <property type="match status" value="1"/>
</dbReference>
<evidence type="ECO:0000256" key="6">
    <source>
        <dbReference type="ARBA" id="ARBA00022840"/>
    </source>
</evidence>
<dbReference type="InterPro" id="IPR023346">
    <property type="entry name" value="Lysozyme-like_dom_sf"/>
</dbReference>
<accession>A0ABN2QXY6</accession>
<dbReference type="InterPro" id="IPR011009">
    <property type="entry name" value="Kinase-like_dom_sf"/>
</dbReference>
<dbReference type="SUPFAM" id="SSF53955">
    <property type="entry name" value="Lysozyme-like"/>
    <property type="match status" value="1"/>
</dbReference>
<dbReference type="InterPro" id="IPR000719">
    <property type="entry name" value="Prot_kinase_dom"/>
</dbReference>
<dbReference type="Gene3D" id="1.10.530.10">
    <property type="match status" value="1"/>
</dbReference>
<comment type="caution">
    <text evidence="11">The sequence shown here is derived from an EMBL/GenBank/DDBJ whole genome shotgun (WGS) entry which is preliminary data.</text>
</comment>
<dbReference type="PROSITE" id="PS00107">
    <property type="entry name" value="PROTEIN_KINASE_ATP"/>
    <property type="match status" value="1"/>
</dbReference>
<evidence type="ECO:0000256" key="5">
    <source>
        <dbReference type="ARBA" id="ARBA00022777"/>
    </source>
</evidence>
<proteinExistence type="predicted"/>
<evidence type="ECO:0000256" key="1">
    <source>
        <dbReference type="ARBA" id="ARBA00012513"/>
    </source>
</evidence>
<evidence type="ECO:0000313" key="12">
    <source>
        <dbReference type="Proteomes" id="UP001499854"/>
    </source>
</evidence>
<gene>
    <name evidence="11" type="ORF">GCM10009838_15770</name>
</gene>
<name>A0ABN2QXY6_9ACTN</name>
<keyword evidence="9" id="KW-0472">Membrane</keyword>
<evidence type="ECO:0000256" key="8">
    <source>
        <dbReference type="SAM" id="MobiDB-lite"/>
    </source>
</evidence>
<dbReference type="PANTHER" id="PTHR43289:SF6">
    <property type="entry name" value="SERINE_THREONINE-PROTEIN KINASE NEKL-3"/>
    <property type="match status" value="1"/>
</dbReference>
<dbReference type="Pfam" id="PF00069">
    <property type="entry name" value="Pkinase"/>
    <property type="match status" value="1"/>
</dbReference>
<feature type="compositionally biased region" description="Low complexity" evidence="8">
    <location>
        <begin position="345"/>
        <end position="360"/>
    </location>
</feature>
<keyword evidence="4 7" id="KW-0547">Nucleotide-binding</keyword>